<dbReference type="Pfam" id="PF07059">
    <property type="entry name" value="EDR2_C"/>
    <property type="match status" value="1"/>
</dbReference>
<proteinExistence type="predicted"/>
<dbReference type="AlphaFoldDB" id="A0A1Y1I6K4"/>
<feature type="region of interest" description="Disordered" evidence="1">
    <location>
        <begin position="292"/>
        <end position="313"/>
    </location>
</feature>
<evidence type="ECO:0000313" key="3">
    <source>
        <dbReference type="EMBL" id="GAQ86594.1"/>
    </source>
</evidence>
<dbReference type="Proteomes" id="UP000054558">
    <property type="component" value="Unassembled WGS sequence"/>
</dbReference>
<dbReference type="OrthoDB" id="9970435at2759"/>
<dbReference type="PROSITE" id="PS50848">
    <property type="entry name" value="START"/>
    <property type="match status" value="1"/>
</dbReference>
<evidence type="ECO:0000256" key="1">
    <source>
        <dbReference type="SAM" id="MobiDB-lite"/>
    </source>
</evidence>
<name>A0A1Y1I6K4_KLENI</name>
<reference evidence="3 4" key="1">
    <citation type="journal article" date="2014" name="Nat. Commun.">
        <title>Klebsormidium flaccidum genome reveals primary factors for plant terrestrial adaptation.</title>
        <authorList>
            <person name="Hori K."/>
            <person name="Maruyama F."/>
            <person name="Fujisawa T."/>
            <person name="Togashi T."/>
            <person name="Yamamoto N."/>
            <person name="Seo M."/>
            <person name="Sato S."/>
            <person name="Yamada T."/>
            <person name="Mori H."/>
            <person name="Tajima N."/>
            <person name="Moriyama T."/>
            <person name="Ikeuchi M."/>
            <person name="Watanabe M."/>
            <person name="Wada H."/>
            <person name="Kobayashi K."/>
            <person name="Saito M."/>
            <person name="Masuda T."/>
            <person name="Sasaki-Sekimoto Y."/>
            <person name="Mashiguchi K."/>
            <person name="Awai K."/>
            <person name="Shimojima M."/>
            <person name="Masuda S."/>
            <person name="Iwai M."/>
            <person name="Nobusawa T."/>
            <person name="Narise T."/>
            <person name="Kondo S."/>
            <person name="Saito H."/>
            <person name="Sato R."/>
            <person name="Murakawa M."/>
            <person name="Ihara Y."/>
            <person name="Oshima-Yamada Y."/>
            <person name="Ohtaka K."/>
            <person name="Satoh M."/>
            <person name="Sonobe K."/>
            <person name="Ishii M."/>
            <person name="Ohtani R."/>
            <person name="Kanamori-Sato M."/>
            <person name="Honoki R."/>
            <person name="Miyazaki D."/>
            <person name="Mochizuki H."/>
            <person name="Umetsu J."/>
            <person name="Higashi K."/>
            <person name="Shibata D."/>
            <person name="Kamiya Y."/>
            <person name="Sato N."/>
            <person name="Nakamura Y."/>
            <person name="Tabata S."/>
            <person name="Ida S."/>
            <person name="Kurokawa K."/>
            <person name="Ohta H."/>
        </authorList>
    </citation>
    <scope>NUCLEOTIDE SEQUENCE [LARGE SCALE GENOMIC DNA]</scope>
    <source>
        <strain evidence="3 4">NIES-2285</strain>
    </source>
</reference>
<feature type="compositionally biased region" description="Low complexity" evidence="1">
    <location>
        <begin position="293"/>
        <end position="307"/>
    </location>
</feature>
<dbReference type="EMBL" id="DF237248">
    <property type="protein sequence ID" value="GAQ86594.1"/>
    <property type="molecule type" value="Genomic_DNA"/>
</dbReference>
<dbReference type="OMA" id="IVYVTQR"/>
<dbReference type="InterPro" id="IPR023393">
    <property type="entry name" value="START-like_dom_sf"/>
</dbReference>
<evidence type="ECO:0000259" key="2">
    <source>
        <dbReference type="PROSITE" id="PS50848"/>
    </source>
</evidence>
<dbReference type="Pfam" id="PF01852">
    <property type="entry name" value="START"/>
    <property type="match status" value="1"/>
</dbReference>
<organism evidence="3 4">
    <name type="scientific">Klebsormidium nitens</name>
    <name type="common">Green alga</name>
    <name type="synonym">Ulothrix nitens</name>
    <dbReference type="NCBI Taxonomy" id="105231"/>
    <lineage>
        <taxon>Eukaryota</taxon>
        <taxon>Viridiplantae</taxon>
        <taxon>Streptophyta</taxon>
        <taxon>Klebsormidiophyceae</taxon>
        <taxon>Klebsormidiales</taxon>
        <taxon>Klebsormidiaceae</taxon>
        <taxon>Klebsormidium</taxon>
    </lineage>
</organism>
<evidence type="ECO:0000313" key="4">
    <source>
        <dbReference type="Proteomes" id="UP000054558"/>
    </source>
</evidence>
<dbReference type="SUPFAM" id="SSF55961">
    <property type="entry name" value="Bet v1-like"/>
    <property type="match status" value="1"/>
</dbReference>
<dbReference type="GO" id="GO:0008289">
    <property type="term" value="F:lipid binding"/>
    <property type="evidence" value="ECO:0007669"/>
    <property type="project" value="InterPro"/>
</dbReference>
<accession>A0A1Y1I6K4</accession>
<feature type="region of interest" description="Disordered" evidence="1">
    <location>
        <begin position="1"/>
        <end position="31"/>
    </location>
</feature>
<protein>
    <recommendedName>
        <fullName evidence="2">START domain-containing protein</fullName>
    </recommendedName>
</protein>
<gene>
    <name evidence="3" type="ORF">KFL_002990020</name>
</gene>
<dbReference type="SMART" id="SM00234">
    <property type="entry name" value="START"/>
    <property type="match status" value="1"/>
</dbReference>
<feature type="domain" description="START" evidence="2">
    <location>
        <begin position="76"/>
        <end position="217"/>
    </location>
</feature>
<dbReference type="InterPro" id="IPR002913">
    <property type="entry name" value="START_lipid-bd_dom"/>
</dbReference>
<dbReference type="PANTHER" id="PTHR12136">
    <property type="entry name" value="ENHANCED DISEASE RESISTANCE-RELATED"/>
    <property type="match status" value="1"/>
</dbReference>
<dbReference type="InterPro" id="IPR045096">
    <property type="entry name" value="EDR2-like"/>
</dbReference>
<dbReference type="CDD" id="cd00177">
    <property type="entry name" value="START"/>
    <property type="match status" value="1"/>
</dbReference>
<dbReference type="PANTHER" id="PTHR12136:SF117">
    <property type="entry name" value="PROTEIN ENHANCED DISEASE RESISTANCE 2 C-TERMINAL DOMAIN-CONTAINING PROTEIN"/>
    <property type="match status" value="1"/>
</dbReference>
<dbReference type="InterPro" id="IPR009769">
    <property type="entry name" value="EDR2_C"/>
</dbReference>
<sequence length="554" mass="60131">MEGETDTQHDSVTQPLLSGPRETDASEPLPSWATPRAKWKLVKVENGLRIFLDASPERKKGRGCFCCLRAGSCSLKAVGVVAAAPDTVFDLVTGLASERGQWDPLFDKGRVVEKIDGSTDVVQKCFRAVGTNVKAQDFCLLRSNVRPPGGSIVVSYQSTQHKKCPVQAGYARGQLKSGGYIITALQGGPQPQTLLEHVVELDEGGWLCGPPAEAVEALQLQLLYRIAGAREYFAAHFPTSANPQSIESSGQRTRLAPLVIRRVDSARAIGSGTLDSQASDADAEFFDAKEGALSESASEAGSPPASLVDTATSPSIPPFSGSVRRASNVADGRDCWSVPDPAGFSLRSRSYPFDGGMERAKEPFFTLVAVDWFKSDVRMDRLARRPGGLVNRTLKGGPPFVFVVNMQVPAGPVHYSMVYYFASYQPITDRMLFHAFMHGDDAYRDARLTLLPNIPNGSWLIRQSVGSRPVPLAQVLKCRYDKGEHFFEIDVDMGTSAIVRYVLSLVLPVVTILVVDMAFLIRGDTEEELPEVLLGAVRLHTLELTSAIPPPPEA</sequence>
<dbReference type="Gene3D" id="3.30.530.20">
    <property type="match status" value="1"/>
</dbReference>
<keyword evidence="4" id="KW-1185">Reference proteome</keyword>